<sequence>MGCILFRKEELKFITKQISPISLLLFGEKGIKTFNELESIEPNKNFEYFDKSGYFVIRNNWTDNATYLFADFGRFGPLTAPHSHSDITNIIFSYNGKNIIIDSGNYSYNKS</sequence>
<dbReference type="GO" id="GO:0016829">
    <property type="term" value="F:lyase activity"/>
    <property type="evidence" value="ECO:0007669"/>
    <property type="project" value="UniProtKB-KW"/>
</dbReference>
<organism evidence="5">
    <name type="scientific">marine sediment metagenome</name>
    <dbReference type="NCBI Taxonomy" id="412755"/>
    <lineage>
        <taxon>unclassified sequences</taxon>
        <taxon>metagenomes</taxon>
        <taxon>ecological metagenomes</taxon>
    </lineage>
</organism>
<evidence type="ECO:0000259" key="4">
    <source>
        <dbReference type="Pfam" id="PF07940"/>
    </source>
</evidence>
<name>X1FJ70_9ZZZZ</name>
<dbReference type="Gene3D" id="2.70.98.70">
    <property type="match status" value="1"/>
</dbReference>
<reference evidence="5" key="1">
    <citation type="journal article" date="2014" name="Front. Microbiol.">
        <title>High frequency of phylogenetically diverse reductive dehalogenase-homologous genes in deep subseafloor sedimentary metagenomes.</title>
        <authorList>
            <person name="Kawai M."/>
            <person name="Futagami T."/>
            <person name="Toyoda A."/>
            <person name="Takaki Y."/>
            <person name="Nishi S."/>
            <person name="Hori S."/>
            <person name="Arai W."/>
            <person name="Tsubouchi T."/>
            <person name="Morono Y."/>
            <person name="Uchiyama I."/>
            <person name="Ito T."/>
            <person name="Fujiyama A."/>
            <person name="Inagaki F."/>
            <person name="Takami H."/>
        </authorList>
    </citation>
    <scope>NUCLEOTIDE SEQUENCE</scope>
    <source>
        <strain evidence="5">Expedition CK06-06</strain>
    </source>
</reference>
<evidence type="ECO:0000256" key="1">
    <source>
        <dbReference type="ARBA" id="ARBA00022729"/>
    </source>
</evidence>
<dbReference type="InterPro" id="IPR012480">
    <property type="entry name" value="Hepar_II_III_C"/>
</dbReference>
<dbReference type="PANTHER" id="PTHR39210">
    <property type="entry name" value="HEPARIN-SULFATE LYASE"/>
    <property type="match status" value="1"/>
</dbReference>
<evidence type="ECO:0000313" key="5">
    <source>
        <dbReference type="EMBL" id="GAH32555.1"/>
    </source>
</evidence>
<dbReference type="EMBL" id="BARU01014378">
    <property type="protein sequence ID" value="GAH32555.1"/>
    <property type="molecule type" value="Genomic_DNA"/>
</dbReference>
<feature type="non-terminal residue" evidence="5">
    <location>
        <position position="111"/>
    </location>
</feature>
<gene>
    <name evidence="5" type="ORF">S03H2_25413</name>
</gene>
<dbReference type="PANTHER" id="PTHR39210:SF1">
    <property type="entry name" value="HEPARIN-SULFATE LYASE"/>
    <property type="match status" value="1"/>
</dbReference>
<keyword evidence="3" id="KW-0456">Lyase</keyword>
<feature type="domain" description="Heparinase II/III-like C-terminal" evidence="4">
    <location>
        <begin position="42"/>
        <end position="110"/>
    </location>
</feature>
<evidence type="ECO:0000256" key="2">
    <source>
        <dbReference type="ARBA" id="ARBA00022764"/>
    </source>
</evidence>
<keyword evidence="1" id="KW-0732">Signal</keyword>
<comment type="caution">
    <text evidence="5">The sequence shown here is derived from an EMBL/GenBank/DDBJ whole genome shotgun (WGS) entry which is preliminary data.</text>
</comment>
<keyword evidence="2" id="KW-0574">Periplasm</keyword>
<evidence type="ECO:0000256" key="3">
    <source>
        <dbReference type="ARBA" id="ARBA00023239"/>
    </source>
</evidence>
<protein>
    <recommendedName>
        <fullName evidence="4">Heparinase II/III-like C-terminal domain-containing protein</fullName>
    </recommendedName>
</protein>
<dbReference type="AlphaFoldDB" id="X1FJ70"/>
<accession>X1FJ70</accession>
<proteinExistence type="predicted"/>
<dbReference type="Pfam" id="PF07940">
    <property type="entry name" value="Hepar_II_III_C"/>
    <property type="match status" value="1"/>
</dbReference>